<keyword evidence="1" id="KW-0378">Hydrolase</keyword>
<dbReference type="OrthoDB" id="3325701at2"/>
<keyword evidence="4" id="KW-1185">Reference proteome</keyword>
<evidence type="ECO:0000313" key="4">
    <source>
        <dbReference type="Proteomes" id="UP000216311"/>
    </source>
</evidence>
<dbReference type="PANTHER" id="PTHR42776:SF27">
    <property type="entry name" value="DIPEPTIDYL PEPTIDASE FAMILY MEMBER 6"/>
    <property type="match status" value="1"/>
</dbReference>
<dbReference type="InterPro" id="IPR029058">
    <property type="entry name" value="AB_hydrolase_fold"/>
</dbReference>
<gene>
    <name evidence="3" type="ORF">CGZ93_01010</name>
</gene>
<feature type="domain" description="Peptidase S9 prolyl oligopeptidase catalytic" evidence="2">
    <location>
        <begin position="411"/>
        <end position="618"/>
    </location>
</feature>
<evidence type="ECO:0000256" key="1">
    <source>
        <dbReference type="ARBA" id="ARBA00022801"/>
    </source>
</evidence>
<name>A0A255HCR5_9ACTN</name>
<protein>
    <submittedName>
        <fullName evidence="3">S9 family peptidase</fullName>
    </submittedName>
</protein>
<dbReference type="Proteomes" id="UP000216311">
    <property type="component" value="Unassembled WGS sequence"/>
</dbReference>
<comment type="caution">
    <text evidence="3">The sequence shown here is derived from an EMBL/GenBank/DDBJ whole genome shotgun (WGS) entry which is preliminary data.</text>
</comment>
<accession>A0A255HCR5</accession>
<proteinExistence type="predicted"/>
<dbReference type="AlphaFoldDB" id="A0A255HCR5"/>
<dbReference type="EMBL" id="NMVQ01000001">
    <property type="protein sequence ID" value="OYO25076.1"/>
    <property type="molecule type" value="Genomic_DNA"/>
</dbReference>
<reference evidence="3 4" key="1">
    <citation type="submission" date="2017-07" db="EMBL/GenBank/DDBJ databases">
        <title>Draft whole genome sequences of clinical Proprionibacteriaceae strains.</title>
        <authorList>
            <person name="Bernier A.-M."/>
            <person name="Bernard K."/>
            <person name="Domingo M.-C."/>
        </authorList>
    </citation>
    <scope>NUCLEOTIDE SEQUENCE [LARGE SCALE GENOMIC DNA]</scope>
    <source>
        <strain evidence="3 4">NML 130396</strain>
    </source>
</reference>
<dbReference type="GO" id="GO:0006508">
    <property type="term" value="P:proteolysis"/>
    <property type="evidence" value="ECO:0007669"/>
    <property type="project" value="InterPro"/>
</dbReference>
<dbReference type="SUPFAM" id="SSF82171">
    <property type="entry name" value="DPP6 N-terminal domain-like"/>
    <property type="match status" value="1"/>
</dbReference>
<dbReference type="InterPro" id="IPR002470">
    <property type="entry name" value="Peptidase_S9A"/>
</dbReference>
<evidence type="ECO:0000259" key="2">
    <source>
        <dbReference type="Pfam" id="PF00326"/>
    </source>
</evidence>
<sequence length="632" mass="68730">MDELGRPSYGASVSPDGRAFAHLVEVDGYPRAVQRWLDGMQVSTSRFVRLPVDGPVTAMRHSPDGAWLALEIEPDGSNRHQVWLVTTDPRDPRAWRVDDGANDGRANSLLIGWDGVRIAISVQGDDHFGEARLIDPTTRAAEVVDRRHGARLYDSWAGSQVIRTGPRSHRGVVLRHRGNERVLLGGDPGSSAEDANIVADRRPRHLRRPKPRRFGPTDHSIGDLDDLGGRLSVLVQTDHGGDRSRLVLATLTPDGVTDQVLAERPDADLDQFEISADGTVVALLWNVAGGHSKLQMLHLDDRTLTPPLDLGGQVASEASLSADGQLLAVTLQGPGQRRTVELVDPSTGEWVQIERPPRPGGVFVQPEFRTFCASDGLELNGWWYAPPGWTEPGPVVVWFHGGPEGQSRPDYSYVFPTLLEAGLAVFAPNVRGSGGFGRAFVHADEGPLRPRGIADVVDVVAHLVDSGLADPDSLAITGRSYGGYLTNATLAFHPGLFRAGVAICGMSDLHTFYRDTEPWIALAAYSKYGHPVDDADLLTELSPMRRVEAIDVPLLTIHGGSDTNVPVNESIQLTEALQRLGRRAECVVMPGEGHEFTKPENQQRLAELVRDWVLPALGGERTLNEWNATKAS</sequence>
<dbReference type="Gene3D" id="3.40.50.1820">
    <property type="entry name" value="alpha/beta hydrolase"/>
    <property type="match status" value="1"/>
</dbReference>
<dbReference type="InterPro" id="IPR001375">
    <property type="entry name" value="Peptidase_S9_cat"/>
</dbReference>
<dbReference type="RefSeq" id="WP_094362283.1">
    <property type="nucleotide sequence ID" value="NZ_NMVQ01000001.1"/>
</dbReference>
<organism evidence="3 4">
    <name type="scientific">Enemella dayhoffiae</name>
    <dbReference type="NCBI Taxonomy" id="2016507"/>
    <lineage>
        <taxon>Bacteria</taxon>
        <taxon>Bacillati</taxon>
        <taxon>Actinomycetota</taxon>
        <taxon>Actinomycetes</taxon>
        <taxon>Propionibacteriales</taxon>
        <taxon>Propionibacteriaceae</taxon>
        <taxon>Enemella</taxon>
    </lineage>
</organism>
<evidence type="ECO:0000313" key="3">
    <source>
        <dbReference type="EMBL" id="OYO25076.1"/>
    </source>
</evidence>
<dbReference type="GO" id="GO:0004252">
    <property type="term" value="F:serine-type endopeptidase activity"/>
    <property type="evidence" value="ECO:0007669"/>
    <property type="project" value="InterPro"/>
</dbReference>
<dbReference type="SUPFAM" id="SSF53474">
    <property type="entry name" value="alpha/beta-Hydrolases"/>
    <property type="match status" value="1"/>
</dbReference>
<dbReference type="Pfam" id="PF00326">
    <property type="entry name" value="Peptidase_S9"/>
    <property type="match status" value="1"/>
</dbReference>
<dbReference type="PANTHER" id="PTHR42776">
    <property type="entry name" value="SERINE PEPTIDASE S9 FAMILY MEMBER"/>
    <property type="match status" value="1"/>
</dbReference>
<dbReference type="PRINTS" id="PR00862">
    <property type="entry name" value="PROLIGOPTASE"/>
</dbReference>